<evidence type="ECO:0000256" key="1">
    <source>
        <dbReference type="SAM" id="MobiDB-lite"/>
    </source>
</evidence>
<organism evidence="3 4">
    <name type="scientific">Pseudacidovorax intermedius</name>
    <dbReference type="NCBI Taxonomy" id="433924"/>
    <lineage>
        <taxon>Bacteria</taxon>
        <taxon>Pseudomonadati</taxon>
        <taxon>Pseudomonadota</taxon>
        <taxon>Betaproteobacteria</taxon>
        <taxon>Burkholderiales</taxon>
        <taxon>Comamonadaceae</taxon>
        <taxon>Pseudacidovorax</taxon>
    </lineage>
</organism>
<protein>
    <submittedName>
        <fullName evidence="3">Glycosyltransferase involved in cell wall biosynthesis</fullName>
    </submittedName>
</protein>
<feature type="domain" description="Glycosyltransferase 2-like" evidence="2">
    <location>
        <begin position="949"/>
        <end position="1080"/>
    </location>
</feature>
<dbReference type="SUPFAM" id="SSF53756">
    <property type="entry name" value="UDP-Glycosyltransferase/glycogen phosphorylase"/>
    <property type="match status" value="1"/>
</dbReference>
<dbReference type="InterPro" id="IPR050834">
    <property type="entry name" value="Glycosyltransf_2"/>
</dbReference>
<name>A0A370FBR9_9BURK</name>
<keyword evidence="4" id="KW-1185">Reference proteome</keyword>
<dbReference type="PANTHER" id="PTHR43685">
    <property type="entry name" value="GLYCOSYLTRANSFERASE"/>
    <property type="match status" value="1"/>
</dbReference>
<evidence type="ECO:0000259" key="2">
    <source>
        <dbReference type="Pfam" id="PF00535"/>
    </source>
</evidence>
<evidence type="ECO:0000313" key="4">
    <source>
        <dbReference type="Proteomes" id="UP000255265"/>
    </source>
</evidence>
<dbReference type="EMBL" id="QQAV01000007">
    <property type="protein sequence ID" value="RDI22681.1"/>
    <property type="molecule type" value="Genomic_DNA"/>
</dbReference>
<dbReference type="GO" id="GO:0016740">
    <property type="term" value="F:transferase activity"/>
    <property type="evidence" value="ECO:0007669"/>
    <property type="project" value="UniProtKB-KW"/>
</dbReference>
<dbReference type="InterPro" id="IPR029063">
    <property type="entry name" value="SAM-dependent_MTases_sf"/>
</dbReference>
<sequence length="1192" mass="133424">MQDTPVHLPAVECTSLDRSLDVLTDPALAPLFWTPHLLGKPSAWWTHTPFAFWLVSACRPRTLVELGTHNGVSYAAFCEAVARLETGTRCYAVDTWAGDEHAGHFDPQVYYALRDFHDKHFSAFSELLQSTFDDALPYFADGSVDVLHIDGFHTYEAVRHDFETWLPKLSDRAVVLFHDTNVRSRDFGVFRYFAELIGQYPSFEFLHGHGLGVLAVGRNAPAAIKALCKLEADKADAVRTRFSHLGTRWFVTTREQLGSAELNQRLHAVQTQQVQAEAELAQLRAERSAATESSTVKADSQRSAELETLAQQAQAAEARAAQSEARAERAEATTHATQLVQQQAGRRVAELRRMVAQLTTELAQAQERAVTADRQAGLQQQIAVAWKERAQAQGEHSRALLQRFRDTQTDPAAQAKAAEPGRLRRIAKRLRNRKIVIGETWETETIRRSPYFDRAWYLLTYPDVAEAGLDPADHYLRYGALEGRDPGPMFSSATYLAHYTDVAAAGLNPLLHYMEHGIEEGRYAAVHGLSQGEPALPALPTQRFSIFYVSGEPDTPGHIYRVARYMEAARMNGVPSEWVRLDQLQDKLSLTAQHDVMMLWRTPWTPALQEAVARMRAQGKMVVFDIDDLMVEPDLAQIKFIDGIRSDGHVPEHVRAHFANIRRAMLSADICLASTQELAYHMRWAGKSAHVVPNGFDHGTLELSLRSAQAWRSTRSDDLIRIGYAGGSRTHQRDLGLAIEAIARVLRENARCRLVLFQTLAGVRLVEVEEFPALEGLEDRIEWRPFQTLETLPQEMARFDINIAPLEFGNPFCEAKSELKFFEAALLHVPTIASPTGPFRRAISHEATGLLASDGDDWYRCLSRLVDEPALRDGLAAAAHLSALAQFGPLQRAARFGCVLDQLRGDVQAARGFALDARIRATPWRSPTLVPSTVLFEHWAAEPEVAEISVIIPLYNYTQFIVEALESVQAQSLAVLDLIVVDDCSTDASLDTALAWVRENAHRFNRAVVARNAVNSGLAMTRNVGFGLARTPYVLPLDADNRLLPTCCETLHGVMRANAVAFVYPTIQHFGASRRTISDARYEPQRFVAGNYVDAMALVAKEAWAIVGGYDHVRHGWEDYDFWCRLAEQGQRGLWEPQTLAEYRVHAASMIKTETTAPENYRRLMDDFKTRHPWVSLIDEQLALQAARANRS</sequence>
<dbReference type="OrthoDB" id="9816564at2"/>
<dbReference type="SUPFAM" id="SSF53335">
    <property type="entry name" value="S-adenosyl-L-methionine-dependent methyltransferases"/>
    <property type="match status" value="1"/>
</dbReference>
<dbReference type="Gene3D" id="3.40.50.150">
    <property type="entry name" value="Vaccinia Virus protein VP39"/>
    <property type="match status" value="1"/>
</dbReference>
<dbReference type="Proteomes" id="UP000255265">
    <property type="component" value="Unassembled WGS sequence"/>
</dbReference>
<dbReference type="AlphaFoldDB" id="A0A370FBR9"/>
<feature type="region of interest" description="Disordered" evidence="1">
    <location>
        <begin position="285"/>
        <end position="338"/>
    </location>
</feature>
<dbReference type="Gene3D" id="3.90.550.10">
    <property type="entry name" value="Spore Coat Polysaccharide Biosynthesis Protein SpsA, Chain A"/>
    <property type="match status" value="1"/>
</dbReference>
<accession>A0A370FBR9</accession>
<evidence type="ECO:0000313" key="3">
    <source>
        <dbReference type="EMBL" id="RDI22681.1"/>
    </source>
</evidence>
<dbReference type="GO" id="GO:0044010">
    <property type="term" value="P:single-species biofilm formation"/>
    <property type="evidence" value="ECO:0007669"/>
    <property type="project" value="TreeGrafter"/>
</dbReference>
<dbReference type="Pfam" id="PF13692">
    <property type="entry name" value="Glyco_trans_1_4"/>
    <property type="match status" value="1"/>
</dbReference>
<dbReference type="CDD" id="cd00761">
    <property type="entry name" value="Glyco_tranf_GTA_type"/>
    <property type="match status" value="1"/>
</dbReference>
<dbReference type="SUPFAM" id="SSF53448">
    <property type="entry name" value="Nucleotide-diphospho-sugar transferases"/>
    <property type="match status" value="1"/>
</dbReference>
<feature type="compositionally biased region" description="Low complexity" evidence="1">
    <location>
        <begin position="306"/>
        <end position="324"/>
    </location>
</feature>
<keyword evidence="3" id="KW-0808">Transferase</keyword>
<dbReference type="RefSeq" id="WP_114803669.1">
    <property type="nucleotide sequence ID" value="NZ_QQAV01000007.1"/>
</dbReference>
<gene>
    <name evidence="3" type="ORF">DFR41_10784</name>
</gene>
<dbReference type="Pfam" id="PF13578">
    <property type="entry name" value="Methyltransf_24"/>
    <property type="match status" value="1"/>
</dbReference>
<dbReference type="InterPro" id="IPR001173">
    <property type="entry name" value="Glyco_trans_2-like"/>
</dbReference>
<dbReference type="PROSITE" id="PS50007">
    <property type="entry name" value="PIPLC_X_DOMAIN"/>
    <property type="match status" value="1"/>
</dbReference>
<dbReference type="PANTHER" id="PTHR43685:SF2">
    <property type="entry name" value="GLYCOSYLTRANSFERASE 2-LIKE DOMAIN-CONTAINING PROTEIN"/>
    <property type="match status" value="1"/>
</dbReference>
<dbReference type="InterPro" id="IPR029044">
    <property type="entry name" value="Nucleotide-diphossugar_trans"/>
</dbReference>
<comment type="caution">
    <text evidence="3">The sequence shown here is derived from an EMBL/GenBank/DDBJ whole genome shotgun (WGS) entry which is preliminary data.</text>
</comment>
<dbReference type="Gene3D" id="3.40.50.2000">
    <property type="entry name" value="Glycogen Phosphorylase B"/>
    <property type="match status" value="1"/>
</dbReference>
<proteinExistence type="predicted"/>
<dbReference type="Pfam" id="PF00535">
    <property type="entry name" value="Glycos_transf_2"/>
    <property type="match status" value="1"/>
</dbReference>
<reference evidence="3 4" key="1">
    <citation type="submission" date="2018-07" db="EMBL/GenBank/DDBJ databases">
        <title>Genomic Encyclopedia of Type Strains, Phase IV (KMG-IV): sequencing the most valuable type-strain genomes for metagenomic binning, comparative biology and taxonomic classification.</title>
        <authorList>
            <person name="Goeker M."/>
        </authorList>
    </citation>
    <scope>NUCLEOTIDE SEQUENCE [LARGE SCALE GENOMIC DNA]</scope>
    <source>
        <strain evidence="3 4">DSM 21352</strain>
    </source>
</reference>